<dbReference type="GO" id="GO:0019808">
    <property type="term" value="F:polyamine binding"/>
    <property type="evidence" value="ECO:0007669"/>
    <property type="project" value="InterPro"/>
</dbReference>
<evidence type="ECO:0000256" key="1">
    <source>
        <dbReference type="ARBA" id="ARBA00004418"/>
    </source>
</evidence>
<dbReference type="EMBL" id="CP014578">
    <property type="protein sequence ID" value="ANB73050.1"/>
    <property type="molecule type" value="Genomic_DNA"/>
</dbReference>
<protein>
    <recommendedName>
        <fullName evidence="5">Putrescine-binding periplasmic protein</fullName>
    </recommendedName>
</protein>
<accession>A0A160FKR4</accession>
<organism evidence="7 8">
    <name type="scientific">Paraburkholderia phytofirmans OLGA172</name>
    <dbReference type="NCBI Taxonomy" id="1417228"/>
    <lineage>
        <taxon>Bacteria</taxon>
        <taxon>Pseudomonadati</taxon>
        <taxon>Pseudomonadota</taxon>
        <taxon>Betaproteobacteria</taxon>
        <taxon>Burkholderiales</taxon>
        <taxon>Burkholderiaceae</taxon>
        <taxon>Paraburkholderia</taxon>
    </lineage>
</organism>
<dbReference type="InterPro" id="IPR006059">
    <property type="entry name" value="SBP"/>
</dbReference>
<evidence type="ECO:0000256" key="3">
    <source>
        <dbReference type="ARBA" id="ARBA00022729"/>
    </source>
</evidence>
<dbReference type="CDD" id="cd13590">
    <property type="entry name" value="PBP2_PotD_PotF_like"/>
    <property type="match status" value="1"/>
</dbReference>
<dbReference type="PANTHER" id="PTHR30222:SF17">
    <property type="entry name" value="SPERMIDINE_PUTRESCINE-BINDING PERIPLASMIC PROTEIN"/>
    <property type="match status" value="1"/>
</dbReference>
<reference evidence="7 8" key="1">
    <citation type="journal article" date="2016" name="Gene">
        <title>PacBio SMRT assembly of a complex multi-replicon genome reveals chlorocatechol degradative operon in a region of genome plasticity.</title>
        <authorList>
            <person name="Ricker N."/>
            <person name="Shen S.Y."/>
            <person name="Goordial J."/>
            <person name="Jin S."/>
            <person name="Fulthorpe R.R."/>
        </authorList>
    </citation>
    <scope>NUCLEOTIDE SEQUENCE [LARGE SCALE GENOMIC DNA]</scope>
    <source>
        <strain evidence="7 8">OLGA172</strain>
    </source>
</reference>
<dbReference type="Gene3D" id="3.40.190.10">
    <property type="entry name" value="Periplasmic binding protein-like II"/>
    <property type="match status" value="2"/>
</dbReference>
<evidence type="ECO:0000313" key="7">
    <source>
        <dbReference type="EMBL" id="ANB73050.1"/>
    </source>
</evidence>
<dbReference type="AlphaFoldDB" id="A0A160FKR4"/>
<gene>
    <name evidence="7" type="ORF">AYM40_12250</name>
</gene>
<sequence>MAVIGLAITAAGHAFAEPQSLHLYNWTVYINPDVLQDFTKETGIAVTLDNYGTNEEMLAKLQAGATGYDIVFPSVFMQNILSKLGYLQDPHLRSITGYSNLDQRYFKATSDPQHEVCMPYNWGSTGLMYNKALTKGVDVTSWKVVFDPPPQLRGKIAMLDDERETLGAALIYNGFSFNSTNPKELAKARDTIKHAKPYWAAMLTDGIGDKVINGDFAIAHWWSGSVAQSVETAPDKVGYVIPKEGANGFQEDMCLLTQSKNTEAAKKFFAYMMRPDVSAKNTNWLHGGSPNKAAFPLISPALRNNPNIYPDAATLSHLSLLSDVGDSVRLWDTAWTQVKASK</sequence>
<dbReference type="GO" id="GO:0042597">
    <property type="term" value="C:periplasmic space"/>
    <property type="evidence" value="ECO:0007669"/>
    <property type="project" value="UniProtKB-SubCell"/>
</dbReference>
<dbReference type="InterPro" id="IPR001188">
    <property type="entry name" value="Sperm_putr-bd"/>
</dbReference>
<proteinExistence type="inferred from homology"/>
<evidence type="ECO:0000256" key="5">
    <source>
        <dbReference type="PIRNR" id="PIRNR019574"/>
    </source>
</evidence>
<dbReference type="SUPFAM" id="SSF53850">
    <property type="entry name" value="Periplasmic binding protein-like II"/>
    <property type="match status" value="1"/>
</dbReference>
<dbReference type="GO" id="GO:0015846">
    <property type="term" value="P:polyamine transport"/>
    <property type="evidence" value="ECO:0007669"/>
    <property type="project" value="InterPro"/>
</dbReference>
<dbReference type="PRINTS" id="PR00909">
    <property type="entry name" value="SPERMDNBNDNG"/>
</dbReference>
<dbReference type="PIRSF" id="PIRSF019574">
    <property type="entry name" value="Periplasmic_polyamine_BP"/>
    <property type="match status" value="1"/>
</dbReference>
<keyword evidence="3" id="KW-0732">Signal</keyword>
<keyword evidence="2 5" id="KW-0813">Transport</keyword>
<comment type="subcellular location">
    <subcellularLocation>
        <location evidence="1 5">Periplasm</location>
    </subcellularLocation>
</comment>
<comment type="similarity">
    <text evidence="5">Belongs to the bacterial solute-binding protein PotD/PotF family.</text>
</comment>
<evidence type="ECO:0000313" key="8">
    <source>
        <dbReference type="Proteomes" id="UP000076852"/>
    </source>
</evidence>
<dbReference type="PANTHER" id="PTHR30222">
    <property type="entry name" value="SPERMIDINE/PUTRESCINE-BINDING PERIPLASMIC PROTEIN"/>
    <property type="match status" value="1"/>
</dbReference>
<dbReference type="KEGG" id="buz:AYM40_12250"/>
<comment type="function">
    <text evidence="5">Required for the activity of the bacterial periplasmic transport system of putrescine.</text>
</comment>
<evidence type="ECO:0000256" key="2">
    <source>
        <dbReference type="ARBA" id="ARBA00022448"/>
    </source>
</evidence>
<keyword evidence="8" id="KW-1185">Reference proteome</keyword>
<dbReference type="Proteomes" id="UP000076852">
    <property type="component" value="Chromosome 1"/>
</dbReference>
<dbReference type="STRING" id="1804984.AYM40_12250"/>
<evidence type="ECO:0000256" key="6">
    <source>
        <dbReference type="PIRSR" id="PIRSR019574-1"/>
    </source>
</evidence>
<evidence type="ECO:0000256" key="4">
    <source>
        <dbReference type="ARBA" id="ARBA00022764"/>
    </source>
</evidence>
<keyword evidence="4 5" id="KW-0574">Periplasm</keyword>
<feature type="binding site" evidence="6">
    <location>
        <begin position="161"/>
        <end position="164"/>
    </location>
    <ligand>
        <name>spermidine</name>
        <dbReference type="ChEBI" id="CHEBI:57834"/>
    </ligand>
</feature>
<name>A0A160FKR4_9BURK</name>
<dbReference type="Pfam" id="PF13416">
    <property type="entry name" value="SBP_bac_8"/>
    <property type="match status" value="1"/>
</dbReference>